<dbReference type="OrthoDB" id="108365at2759"/>
<evidence type="ECO:0000313" key="1">
    <source>
        <dbReference type="EMBL" id="EEQ97576.1"/>
    </source>
</evidence>
<proteinExistence type="predicted"/>
<name>C5M0B6_PERM5</name>
<dbReference type="InterPro" id="IPR040442">
    <property type="entry name" value="Pyrv_kinase-like_dom_sf"/>
</dbReference>
<dbReference type="EMBL" id="GG687044">
    <property type="protein sequence ID" value="EEQ97576.1"/>
    <property type="molecule type" value="Genomic_DNA"/>
</dbReference>
<evidence type="ECO:0000313" key="2">
    <source>
        <dbReference type="Proteomes" id="UP000007800"/>
    </source>
</evidence>
<dbReference type="Proteomes" id="UP000007800">
    <property type="component" value="Unassembled WGS sequence"/>
</dbReference>
<dbReference type="GeneID" id="9055344"/>
<accession>C5M0B6</accession>
<dbReference type="Gene3D" id="3.20.20.60">
    <property type="entry name" value="Phosphoenolpyruvate-binding domains"/>
    <property type="match status" value="1"/>
</dbReference>
<organism evidence="2">
    <name type="scientific">Perkinsus marinus (strain ATCC 50983 / TXsc)</name>
    <dbReference type="NCBI Taxonomy" id="423536"/>
    <lineage>
        <taxon>Eukaryota</taxon>
        <taxon>Sar</taxon>
        <taxon>Alveolata</taxon>
        <taxon>Perkinsozoa</taxon>
        <taxon>Perkinsea</taxon>
        <taxon>Perkinsida</taxon>
        <taxon>Perkinsidae</taxon>
        <taxon>Perkinsus</taxon>
    </lineage>
</organism>
<feature type="non-terminal residue" evidence="1">
    <location>
        <position position="1"/>
    </location>
</feature>
<sequence>SRSSGSERDASLRSGRTSVLGQAAVCITDQMADLAAWDGSSCDPITRKTTLTCTMGPSDWDIETLVKMINQGLNIARFHLMTLQV</sequence>
<gene>
    <name evidence="1" type="ORF">Pmar_PMAR028573</name>
</gene>
<dbReference type="InParanoid" id="C5M0B6"/>
<dbReference type="AlphaFoldDB" id="C5M0B6"/>
<protein>
    <submittedName>
        <fullName evidence="1">Uncharacterized protein</fullName>
    </submittedName>
</protein>
<dbReference type="RefSeq" id="XP_002764859.1">
    <property type="nucleotide sequence ID" value="XM_002764813.1"/>
</dbReference>
<keyword evidence="2" id="KW-1185">Reference proteome</keyword>
<reference evidence="1 2" key="1">
    <citation type="submission" date="2008-07" db="EMBL/GenBank/DDBJ databases">
        <authorList>
            <person name="El-Sayed N."/>
            <person name="Caler E."/>
            <person name="Inman J."/>
            <person name="Amedeo P."/>
            <person name="Hass B."/>
            <person name="Wortman J."/>
        </authorList>
    </citation>
    <scope>NUCLEOTIDE SEQUENCE [LARGE SCALE GENOMIC DNA]</scope>
    <source>
        <strain evidence="2">ATCC 50983 / TXsc</strain>
    </source>
</reference>